<dbReference type="OrthoDB" id="5545019at2759"/>
<dbReference type="EMBL" id="SNRW01029857">
    <property type="protein sequence ID" value="KAA6358440.1"/>
    <property type="molecule type" value="Genomic_DNA"/>
</dbReference>
<sequence>MQSYVIVLIVFGSIFSLWGILSLISLLIYLIPQLVVRILSPQNLYQKYGGGYVFVTGGNSGIGEAFAKKVAKMGFNLIILGQDEERLNQVESELKEINQNIETKVIKADLSGDPVQVTEQIVQQLEGLDISIIYFNAGYGVFDDVCNQTKRQLNQFHYNIVTHQHIFQALYPKLTTRQLNKGKKRGAVLFTSSGLGIISTPGSVVYSATKAYMGHLGECLACEANLLGLTHGHQLNKCQQHLA</sequence>
<dbReference type="InterPro" id="IPR020904">
    <property type="entry name" value="Sc_DH/Rdtase_CS"/>
</dbReference>
<keyword evidence="4" id="KW-0812">Transmembrane</keyword>
<evidence type="ECO:0000256" key="3">
    <source>
        <dbReference type="SAM" id="Coils"/>
    </source>
</evidence>
<comment type="caution">
    <text evidence="5">The sequence shown here is derived from an EMBL/GenBank/DDBJ whole genome shotgun (WGS) entry which is preliminary data.</text>
</comment>
<evidence type="ECO:0000256" key="4">
    <source>
        <dbReference type="SAM" id="Phobius"/>
    </source>
</evidence>
<evidence type="ECO:0000313" key="5">
    <source>
        <dbReference type="EMBL" id="KAA6358440.1"/>
    </source>
</evidence>
<dbReference type="InterPro" id="IPR036291">
    <property type="entry name" value="NAD(P)-bd_dom_sf"/>
</dbReference>
<keyword evidence="2" id="KW-0560">Oxidoreductase</keyword>
<organism evidence="5 6">
    <name type="scientific">Streblomastix strix</name>
    <dbReference type="NCBI Taxonomy" id="222440"/>
    <lineage>
        <taxon>Eukaryota</taxon>
        <taxon>Metamonada</taxon>
        <taxon>Preaxostyla</taxon>
        <taxon>Oxymonadida</taxon>
        <taxon>Streblomastigidae</taxon>
        <taxon>Streblomastix</taxon>
    </lineage>
</organism>
<evidence type="ECO:0000313" key="6">
    <source>
        <dbReference type="Proteomes" id="UP000324800"/>
    </source>
</evidence>
<accession>A0A5J4TKS7</accession>
<dbReference type="AlphaFoldDB" id="A0A5J4TKS7"/>
<evidence type="ECO:0000256" key="1">
    <source>
        <dbReference type="ARBA" id="ARBA00004240"/>
    </source>
</evidence>
<keyword evidence="4" id="KW-1133">Transmembrane helix</keyword>
<dbReference type="GO" id="GO:0016491">
    <property type="term" value="F:oxidoreductase activity"/>
    <property type="evidence" value="ECO:0007669"/>
    <property type="project" value="UniProtKB-KW"/>
</dbReference>
<dbReference type="InterPro" id="IPR002347">
    <property type="entry name" value="SDR_fam"/>
</dbReference>
<feature type="transmembrane region" description="Helical" evidence="4">
    <location>
        <begin position="6"/>
        <end position="31"/>
    </location>
</feature>
<dbReference type="GO" id="GO:0005783">
    <property type="term" value="C:endoplasmic reticulum"/>
    <property type="evidence" value="ECO:0007669"/>
    <property type="project" value="UniProtKB-SubCell"/>
</dbReference>
<gene>
    <name evidence="5" type="ORF">EZS28_046033</name>
</gene>
<dbReference type="PANTHER" id="PTHR43899">
    <property type="entry name" value="RH59310P"/>
    <property type="match status" value="1"/>
</dbReference>
<comment type="subcellular location">
    <subcellularLocation>
        <location evidence="1">Endoplasmic reticulum</location>
    </subcellularLocation>
</comment>
<feature type="coiled-coil region" evidence="3">
    <location>
        <begin position="80"/>
        <end position="107"/>
    </location>
</feature>
<dbReference type="SUPFAM" id="SSF51735">
    <property type="entry name" value="NAD(P)-binding Rossmann-fold domains"/>
    <property type="match status" value="1"/>
</dbReference>
<dbReference type="Pfam" id="PF00106">
    <property type="entry name" value="adh_short"/>
    <property type="match status" value="1"/>
</dbReference>
<dbReference type="PROSITE" id="PS00061">
    <property type="entry name" value="ADH_SHORT"/>
    <property type="match status" value="1"/>
</dbReference>
<dbReference type="PANTHER" id="PTHR43899:SF4">
    <property type="entry name" value="17 BETA-HYDROXYSTEROID DEHYDROGENASE TYPE 3"/>
    <property type="match status" value="1"/>
</dbReference>
<dbReference type="Gene3D" id="3.40.50.720">
    <property type="entry name" value="NAD(P)-binding Rossmann-like Domain"/>
    <property type="match status" value="1"/>
</dbReference>
<dbReference type="PRINTS" id="PR00081">
    <property type="entry name" value="GDHRDH"/>
</dbReference>
<proteinExistence type="predicted"/>
<evidence type="ECO:0000256" key="2">
    <source>
        <dbReference type="ARBA" id="ARBA00023002"/>
    </source>
</evidence>
<keyword evidence="3" id="KW-0175">Coiled coil</keyword>
<reference evidence="5 6" key="1">
    <citation type="submission" date="2019-03" db="EMBL/GenBank/DDBJ databases">
        <title>Single cell metagenomics reveals metabolic interactions within the superorganism composed of flagellate Streblomastix strix and complex community of Bacteroidetes bacteria on its surface.</title>
        <authorList>
            <person name="Treitli S.C."/>
            <person name="Kolisko M."/>
            <person name="Husnik F."/>
            <person name="Keeling P."/>
            <person name="Hampl V."/>
        </authorList>
    </citation>
    <scope>NUCLEOTIDE SEQUENCE [LARGE SCALE GENOMIC DNA]</scope>
    <source>
        <strain evidence="5">ST1C</strain>
    </source>
</reference>
<protein>
    <submittedName>
        <fullName evidence="5">Putative short-chain dehydrogenase</fullName>
    </submittedName>
</protein>
<keyword evidence="4" id="KW-0472">Membrane</keyword>
<dbReference type="InterPro" id="IPR051019">
    <property type="entry name" value="VLCFA-Steroid_DH"/>
</dbReference>
<name>A0A5J4TKS7_9EUKA</name>
<dbReference type="Proteomes" id="UP000324800">
    <property type="component" value="Unassembled WGS sequence"/>
</dbReference>